<reference evidence="1" key="1">
    <citation type="journal article" date="2021" name="New Phytol.">
        <title>Evolutionary innovations through gain and loss of genes in the ectomycorrhizal Boletales.</title>
        <authorList>
            <person name="Wu G."/>
            <person name="Miyauchi S."/>
            <person name="Morin E."/>
            <person name="Kuo A."/>
            <person name="Drula E."/>
            <person name="Varga T."/>
            <person name="Kohler A."/>
            <person name="Feng B."/>
            <person name="Cao Y."/>
            <person name="Lipzen A."/>
            <person name="Daum C."/>
            <person name="Hundley H."/>
            <person name="Pangilinan J."/>
            <person name="Johnson J."/>
            <person name="Barry K."/>
            <person name="LaButti K."/>
            <person name="Ng V."/>
            <person name="Ahrendt S."/>
            <person name="Min B."/>
            <person name="Choi I.G."/>
            <person name="Park H."/>
            <person name="Plett J.M."/>
            <person name="Magnuson J."/>
            <person name="Spatafora J.W."/>
            <person name="Nagy L.G."/>
            <person name="Henrissat B."/>
            <person name="Grigoriev I.V."/>
            <person name="Yang Z.L."/>
            <person name="Xu J."/>
            <person name="Martin F.M."/>
        </authorList>
    </citation>
    <scope>NUCLEOTIDE SEQUENCE</scope>
    <source>
        <strain evidence="1">ATCC 28755</strain>
    </source>
</reference>
<protein>
    <submittedName>
        <fullName evidence="1">Ras guanine nucleotide exchange factor domain-containing protein</fullName>
    </submittedName>
</protein>
<organism evidence="1 2">
    <name type="scientific">Hygrophoropsis aurantiaca</name>
    <dbReference type="NCBI Taxonomy" id="72124"/>
    <lineage>
        <taxon>Eukaryota</taxon>
        <taxon>Fungi</taxon>
        <taxon>Dikarya</taxon>
        <taxon>Basidiomycota</taxon>
        <taxon>Agaricomycotina</taxon>
        <taxon>Agaricomycetes</taxon>
        <taxon>Agaricomycetidae</taxon>
        <taxon>Boletales</taxon>
        <taxon>Coniophorineae</taxon>
        <taxon>Hygrophoropsidaceae</taxon>
        <taxon>Hygrophoropsis</taxon>
    </lineage>
</organism>
<proteinExistence type="predicted"/>
<evidence type="ECO:0000313" key="2">
    <source>
        <dbReference type="Proteomes" id="UP000790377"/>
    </source>
</evidence>
<dbReference type="EMBL" id="MU267597">
    <property type="protein sequence ID" value="KAH7915727.1"/>
    <property type="molecule type" value="Genomic_DNA"/>
</dbReference>
<evidence type="ECO:0000313" key="1">
    <source>
        <dbReference type="EMBL" id="KAH7915727.1"/>
    </source>
</evidence>
<gene>
    <name evidence="1" type="ORF">BJ138DRAFT_918161</name>
</gene>
<keyword evidence="2" id="KW-1185">Reference proteome</keyword>
<dbReference type="Proteomes" id="UP000790377">
    <property type="component" value="Unassembled WGS sequence"/>
</dbReference>
<name>A0ACB8AQZ6_9AGAM</name>
<comment type="caution">
    <text evidence="1">The sequence shown here is derived from an EMBL/GenBank/DDBJ whole genome shotgun (WGS) entry which is preliminary data.</text>
</comment>
<accession>A0ACB8AQZ6</accession>
<sequence length="734" mass="82612">MLQTKQTRTPRQSLRVSIDASPFQYQPTQSSPPPSVSSSSLMTNGSTPSTSESDWSICQVICLYDFESQDQDQLSFKQNEILNIVKQEDTGWWAAVRPPGDRIGWIPSAFVEILGDEAPYSALATEEHKKNSILEQDSYRTDDQKILVQASYLDDHPYFGNQADDWVPVFEDFKVPSMQLVTPTDLIGKLNFNAHEDRKGSFESFFNLSDDENSPLNTRSPSSTPMPSYPPPQSPAALVSKEIFPKFPTATPLINAPTAQTRQIRPLPMLVDDRDSLTRLSALLESHSNEQFPSLTTHGVDINKAVDAPISDRDILDVDTDGTVKAGTLGGLVDKLIHEQTSDQDISFQKTFLLTFRTFVSPEDLLNLLMERFERYPSQSMGLYKGNNRGEGLVRSVHDRILAVLASWMENDRLFNEDPHISKTVTKFLSGIHAPAHSVFTARSMLQSNGSLARQQSTNRKRKVGSKKYRRPKSNTVDLLRWDPNDIAEQLCLFEFDYYAAVRPQECLNWRKAHSGKDVANIIAFFDTHEQLSVWVKMSVFSGDTSKKRANIVDFWIRVADKCRKIHNFHSLSAIIGGLADPDLARLPSTWARISRRSLFDTSINACDASALKTSIRSSPGPCLPTLRLFLMDIVQIERDFSDNVENSTNPGDTTTLISFIKRQKLRDAISTVLRHQSQPYEFAECETARGFIQGQLRTASTMPASWFAIKSEEARLAEEIEADNIRKSLDIDL</sequence>